<dbReference type="RefSeq" id="WP_055941299.1">
    <property type="nucleotide sequence ID" value="NZ_JAQDDZ010000003.1"/>
</dbReference>
<dbReference type="AlphaFoldDB" id="A0AAW3JV68"/>
<comment type="caution">
    <text evidence="2">The sequence shown here is derived from an EMBL/GenBank/DDBJ whole genome shotgun (WGS) entry which is preliminary data.</text>
</comment>
<gene>
    <name evidence="2" type="ORF">APZ18_02480</name>
</gene>
<organism evidence="2 3">
    <name type="scientific">Butyribacter intestini</name>
    <dbReference type="NCBI Taxonomy" id="1703332"/>
    <lineage>
        <taxon>Bacteria</taxon>
        <taxon>Bacillati</taxon>
        <taxon>Bacillota</taxon>
        <taxon>Clostridia</taxon>
        <taxon>Lachnospirales</taxon>
        <taxon>Lachnospiraceae</taxon>
        <taxon>Butyribacter</taxon>
    </lineage>
</organism>
<dbReference type="Proteomes" id="UP000050833">
    <property type="component" value="Unassembled WGS sequence"/>
</dbReference>
<evidence type="ECO:0000313" key="3">
    <source>
        <dbReference type="Proteomes" id="UP000050833"/>
    </source>
</evidence>
<feature type="compositionally biased region" description="Basic and acidic residues" evidence="1">
    <location>
        <begin position="205"/>
        <end position="221"/>
    </location>
</feature>
<accession>A0AAW3JV68</accession>
<dbReference type="EMBL" id="LLKB01000001">
    <property type="protein sequence ID" value="KQC86080.1"/>
    <property type="molecule type" value="Genomic_DNA"/>
</dbReference>
<reference evidence="2 3" key="1">
    <citation type="submission" date="2015-10" db="EMBL/GenBank/DDBJ databases">
        <title>Butyribacter intestini gen. nov., sp. nov., a butyric acid-producing bacterium of the family Lachnospiraceae isolated from the human faeces.</title>
        <authorList>
            <person name="Zou Y."/>
            <person name="Xue W."/>
            <person name="Luo G."/>
            <person name="Lv M."/>
        </authorList>
    </citation>
    <scope>NUCLEOTIDE SEQUENCE [LARGE SCALE GENOMIC DNA]</scope>
    <source>
        <strain evidence="2 3">TF01-11</strain>
    </source>
</reference>
<keyword evidence="3" id="KW-1185">Reference proteome</keyword>
<sequence length="232" mass="26986">MAEKRMFSREVVESDDFLELPLSAQGFYLHICMEADDDGFVNNANRIRKVVEASQEDYQILFDKGYLLKMSNGLVVVAHWRICNTIRKDRYKPTVHQSEYKKLKVCDNVYTLVCKEGKTAEPVVDIPQVKVVEKFEEFWKAYPRKEHKAMAEQEYAMLIMQGISEDMLIASAKAYAKDKAGENQKYLNCPDTWLRKNIFTDYEVKEKEADTGPEQRGHGDDEPAMNYWDAKE</sequence>
<feature type="region of interest" description="Disordered" evidence="1">
    <location>
        <begin position="205"/>
        <end position="232"/>
    </location>
</feature>
<proteinExistence type="predicted"/>
<evidence type="ECO:0000256" key="1">
    <source>
        <dbReference type="SAM" id="MobiDB-lite"/>
    </source>
</evidence>
<evidence type="ECO:0000313" key="2">
    <source>
        <dbReference type="EMBL" id="KQC86080.1"/>
    </source>
</evidence>
<protein>
    <submittedName>
        <fullName evidence="2">Uncharacterized protein</fullName>
    </submittedName>
</protein>
<name>A0AAW3JV68_9FIRM</name>